<dbReference type="AlphaFoldDB" id="A0A653CCM4"/>
<comment type="catalytic activity">
    <reaction evidence="1">
        <text>S-ubiquitinyl-[E2 ubiquitin-conjugating enzyme]-L-cysteine + [acceptor protein]-L-lysine = [E2 ubiquitin-conjugating enzyme]-L-cysteine + N(6)-ubiquitinyl-[acceptor protein]-L-lysine.</text>
        <dbReference type="EC" id="2.3.2.27"/>
    </reaction>
</comment>
<accession>A0A653CCM4</accession>
<keyword evidence="10" id="KW-0539">Nucleus</keyword>
<dbReference type="PANTHER" id="PTHR23328:SF0">
    <property type="entry name" value="RING-TYPE DOMAIN-CONTAINING PROTEIN"/>
    <property type="match status" value="1"/>
</dbReference>
<reference evidence="14 15" key="1">
    <citation type="submission" date="2019-01" db="EMBL/GenBank/DDBJ databases">
        <authorList>
            <person name="Sayadi A."/>
        </authorList>
    </citation>
    <scope>NUCLEOTIDE SEQUENCE [LARGE SCALE GENOMIC DNA]</scope>
</reference>
<evidence type="ECO:0000256" key="7">
    <source>
        <dbReference type="ARBA" id="ARBA00022771"/>
    </source>
</evidence>
<dbReference type="OrthoDB" id="426657at2759"/>
<evidence type="ECO:0000313" key="15">
    <source>
        <dbReference type="Proteomes" id="UP000410492"/>
    </source>
</evidence>
<evidence type="ECO:0000256" key="12">
    <source>
        <dbReference type="SAM" id="Coils"/>
    </source>
</evidence>
<evidence type="ECO:0000256" key="6">
    <source>
        <dbReference type="ARBA" id="ARBA00022763"/>
    </source>
</evidence>
<protein>
    <recommendedName>
        <fullName evidence="3">RING-type E3 ubiquitin transferase</fullName>
        <ecNumber evidence="3">2.3.2.27</ecNumber>
    </recommendedName>
</protein>
<dbReference type="Proteomes" id="UP000410492">
    <property type="component" value="Unassembled WGS sequence"/>
</dbReference>
<dbReference type="GO" id="GO:0061630">
    <property type="term" value="F:ubiquitin protein ligase activity"/>
    <property type="evidence" value="ECO:0007669"/>
    <property type="project" value="UniProtKB-EC"/>
</dbReference>
<gene>
    <name evidence="14" type="ORF">CALMAC_LOCUS8049</name>
</gene>
<evidence type="ECO:0000256" key="10">
    <source>
        <dbReference type="ARBA" id="ARBA00023242"/>
    </source>
</evidence>
<keyword evidence="5" id="KW-0479">Metal-binding</keyword>
<dbReference type="Gene3D" id="3.30.40.10">
    <property type="entry name" value="Zinc/RING finger domain, C3HC4 (zinc finger)"/>
    <property type="match status" value="1"/>
</dbReference>
<dbReference type="InterPro" id="IPR013083">
    <property type="entry name" value="Znf_RING/FYVE/PHD"/>
</dbReference>
<keyword evidence="6" id="KW-0227">DNA damage</keyword>
<dbReference type="SUPFAM" id="SSF57850">
    <property type="entry name" value="RING/U-box"/>
    <property type="match status" value="1"/>
</dbReference>
<evidence type="ECO:0000256" key="2">
    <source>
        <dbReference type="ARBA" id="ARBA00004123"/>
    </source>
</evidence>
<dbReference type="Pfam" id="PF00097">
    <property type="entry name" value="zf-C3HC4"/>
    <property type="match status" value="1"/>
</dbReference>
<evidence type="ECO:0000256" key="3">
    <source>
        <dbReference type="ARBA" id="ARBA00012483"/>
    </source>
</evidence>
<dbReference type="InterPro" id="IPR018957">
    <property type="entry name" value="Znf_C3HC4_RING-type"/>
</dbReference>
<keyword evidence="7 11" id="KW-0863">Zinc-finger</keyword>
<feature type="domain" description="RING-type" evidence="13">
    <location>
        <begin position="28"/>
        <end position="67"/>
    </location>
</feature>
<dbReference type="GO" id="GO:0035861">
    <property type="term" value="C:site of double-strand break"/>
    <property type="evidence" value="ECO:0007669"/>
    <property type="project" value="TreeGrafter"/>
</dbReference>
<dbReference type="EC" id="2.3.2.27" evidence="3"/>
<evidence type="ECO:0000256" key="4">
    <source>
        <dbReference type="ARBA" id="ARBA00022679"/>
    </source>
</evidence>
<dbReference type="SMART" id="SM00184">
    <property type="entry name" value="RING"/>
    <property type="match status" value="1"/>
</dbReference>
<evidence type="ECO:0000256" key="5">
    <source>
        <dbReference type="ARBA" id="ARBA00022723"/>
    </source>
</evidence>
<proteinExistence type="predicted"/>
<dbReference type="GO" id="GO:0031491">
    <property type="term" value="F:nucleosome binding"/>
    <property type="evidence" value="ECO:0007669"/>
    <property type="project" value="TreeGrafter"/>
</dbReference>
<evidence type="ECO:0000256" key="1">
    <source>
        <dbReference type="ARBA" id="ARBA00000900"/>
    </source>
</evidence>
<dbReference type="GO" id="GO:0006302">
    <property type="term" value="P:double-strand break repair"/>
    <property type="evidence" value="ECO:0007669"/>
    <property type="project" value="TreeGrafter"/>
</dbReference>
<evidence type="ECO:0000256" key="9">
    <source>
        <dbReference type="ARBA" id="ARBA00022833"/>
    </source>
</evidence>
<comment type="subcellular location">
    <subcellularLocation>
        <location evidence="2">Nucleus</location>
    </subcellularLocation>
</comment>
<sequence length="207" mass="24068">MASKREAKKNQKTKSKDFNTLVLSDVLCPVCRGILIEPVTLPCSHAFCFSCFQGIVNNTNLICPLCRVRMTSWFRKTQKACKLLDEELWEAIKTKFPGQVSNKLCGVDDIVEEEKIIVVARPGEIRKEYERQKQNEEEELRKLREAEAKASQMLIKKLEQEDDYKRAVMEEKMKIDAIIAKKLAKRLTFILPRKIQIKSEVHWIDLL</sequence>
<dbReference type="InterPro" id="IPR001841">
    <property type="entry name" value="Znf_RING"/>
</dbReference>
<feature type="coiled-coil region" evidence="12">
    <location>
        <begin position="126"/>
        <end position="163"/>
    </location>
</feature>
<keyword evidence="8" id="KW-0833">Ubl conjugation pathway</keyword>
<evidence type="ECO:0000256" key="8">
    <source>
        <dbReference type="ARBA" id="ARBA00022786"/>
    </source>
</evidence>
<keyword evidence="12" id="KW-0175">Coiled coil</keyword>
<dbReference type="InterPro" id="IPR051657">
    <property type="entry name" value="RNF168/RNF169_E3_ubiq-ligase"/>
</dbReference>
<dbReference type="PANTHER" id="PTHR23328">
    <property type="entry name" value="RING-TYPE DOMAIN-CONTAINING PROTEIN"/>
    <property type="match status" value="1"/>
</dbReference>
<dbReference type="GO" id="GO:0005634">
    <property type="term" value="C:nucleus"/>
    <property type="evidence" value="ECO:0007669"/>
    <property type="project" value="UniProtKB-SubCell"/>
</dbReference>
<evidence type="ECO:0000256" key="11">
    <source>
        <dbReference type="PROSITE-ProRule" id="PRU00175"/>
    </source>
</evidence>
<keyword evidence="4" id="KW-0808">Transferase</keyword>
<name>A0A653CCM4_CALMS</name>
<organism evidence="14 15">
    <name type="scientific">Callosobruchus maculatus</name>
    <name type="common">Southern cowpea weevil</name>
    <name type="synonym">Pulse bruchid</name>
    <dbReference type="NCBI Taxonomy" id="64391"/>
    <lineage>
        <taxon>Eukaryota</taxon>
        <taxon>Metazoa</taxon>
        <taxon>Ecdysozoa</taxon>
        <taxon>Arthropoda</taxon>
        <taxon>Hexapoda</taxon>
        <taxon>Insecta</taxon>
        <taxon>Pterygota</taxon>
        <taxon>Neoptera</taxon>
        <taxon>Endopterygota</taxon>
        <taxon>Coleoptera</taxon>
        <taxon>Polyphaga</taxon>
        <taxon>Cucujiformia</taxon>
        <taxon>Chrysomeloidea</taxon>
        <taxon>Chrysomelidae</taxon>
        <taxon>Bruchinae</taxon>
        <taxon>Bruchini</taxon>
        <taxon>Callosobruchus</taxon>
    </lineage>
</organism>
<keyword evidence="9" id="KW-0862">Zinc</keyword>
<dbReference type="CDD" id="cd22249">
    <property type="entry name" value="UDM1_RNF168_RNF169-like"/>
    <property type="match status" value="1"/>
</dbReference>
<evidence type="ECO:0000313" key="14">
    <source>
        <dbReference type="EMBL" id="VEN45677.1"/>
    </source>
</evidence>
<keyword evidence="15" id="KW-1185">Reference proteome</keyword>
<dbReference type="PROSITE" id="PS50089">
    <property type="entry name" value="ZF_RING_2"/>
    <property type="match status" value="1"/>
</dbReference>
<dbReference type="GO" id="GO:0008270">
    <property type="term" value="F:zinc ion binding"/>
    <property type="evidence" value="ECO:0007669"/>
    <property type="project" value="UniProtKB-KW"/>
</dbReference>
<evidence type="ECO:0000259" key="13">
    <source>
        <dbReference type="PROSITE" id="PS50089"/>
    </source>
</evidence>
<dbReference type="EMBL" id="CAACVG010007476">
    <property type="protein sequence ID" value="VEN45677.1"/>
    <property type="molecule type" value="Genomic_DNA"/>
</dbReference>